<dbReference type="Proteomes" id="UP000249419">
    <property type="component" value="Unassembled WGS sequence"/>
</dbReference>
<evidence type="ECO:0000313" key="1">
    <source>
        <dbReference type="EMBL" id="RAO27199.1"/>
    </source>
</evidence>
<proteinExistence type="predicted"/>
<organism evidence="1 2">
    <name type="scientific">Micromonospora saelicesensis</name>
    <dbReference type="NCBI Taxonomy" id="285676"/>
    <lineage>
        <taxon>Bacteria</taxon>
        <taxon>Bacillati</taxon>
        <taxon>Actinomycetota</taxon>
        <taxon>Actinomycetes</taxon>
        <taxon>Micromonosporales</taxon>
        <taxon>Micromonosporaceae</taxon>
        <taxon>Micromonospora</taxon>
    </lineage>
</organism>
<dbReference type="EMBL" id="PYAG01000040">
    <property type="protein sequence ID" value="RAO27199.1"/>
    <property type="molecule type" value="Genomic_DNA"/>
</dbReference>
<name>A0A328NK02_9ACTN</name>
<sequence length="40" mass="4717">MNVVRRRFAQHVRLAFLAVHIGFRHLTRAHREIGYAFVGL</sequence>
<dbReference type="AlphaFoldDB" id="A0A328NK02"/>
<evidence type="ECO:0000313" key="2">
    <source>
        <dbReference type="Proteomes" id="UP000249419"/>
    </source>
</evidence>
<reference evidence="1 2" key="1">
    <citation type="submission" date="2018-03" db="EMBL/GenBank/DDBJ databases">
        <title>Defining the species Micromonospora saelicesensis and Micromonospora noduli under the framework of genomics.</title>
        <authorList>
            <person name="Riesco R."/>
            <person name="Trujillo M.E."/>
        </authorList>
    </citation>
    <scope>NUCLEOTIDE SEQUENCE [LARGE SCALE GENOMIC DNA]</scope>
    <source>
        <strain evidence="1 2">PSN13</strain>
    </source>
</reference>
<accession>A0A328NK02</accession>
<comment type="caution">
    <text evidence="1">The sequence shown here is derived from an EMBL/GenBank/DDBJ whole genome shotgun (WGS) entry which is preliminary data.</text>
</comment>
<gene>
    <name evidence="1" type="ORF">PSN13_06115</name>
</gene>
<protein>
    <submittedName>
        <fullName evidence="1">Uncharacterized protein</fullName>
    </submittedName>
</protein>